<comment type="caution">
    <text evidence="2">The sequence shown here is derived from an EMBL/GenBank/DDBJ whole genome shotgun (WGS) entry which is preliminary data.</text>
</comment>
<keyword evidence="2" id="KW-0614">Plasmid</keyword>
<organism evidence="2 3">
    <name type="scientific">Shinella sedimenti</name>
    <dbReference type="NCBI Taxonomy" id="2919913"/>
    <lineage>
        <taxon>Bacteria</taxon>
        <taxon>Pseudomonadati</taxon>
        <taxon>Pseudomonadota</taxon>
        <taxon>Alphaproteobacteria</taxon>
        <taxon>Hyphomicrobiales</taxon>
        <taxon>Rhizobiaceae</taxon>
        <taxon>Shinella</taxon>
    </lineage>
</organism>
<sequence length="106" mass="11388">MASNDVQSQISALRDEIAALQKDLGERGAEAYEAVRERAGDAVDAARPAVRSATRYMRNEGAAVAQAAREHPAALSTVVLTAGLAGVLIGYLLGSYESEPRRQRWF</sequence>
<evidence type="ECO:0000313" key="2">
    <source>
        <dbReference type="EMBL" id="MCJ8151039.1"/>
    </source>
</evidence>
<name>A0ABT0CQZ7_9HYPH</name>
<protein>
    <recommendedName>
        <fullName evidence="4">ElaB/YqjD/DUF883 family membrane-anchored ribosome-binding protein</fullName>
    </recommendedName>
</protein>
<keyword evidence="1" id="KW-1133">Transmembrane helix</keyword>
<proteinExistence type="predicted"/>
<dbReference type="Proteomes" id="UP001201844">
    <property type="component" value="Unassembled WGS sequence"/>
</dbReference>
<dbReference type="EMBL" id="JAKVIN010000007">
    <property type="protein sequence ID" value="MCJ8151039.1"/>
    <property type="molecule type" value="Genomic_DNA"/>
</dbReference>
<keyword evidence="1" id="KW-0812">Transmembrane</keyword>
<dbReference type="RefSeq" id="WP_241603583.1">
    <property type="nucleotide sequence ID" value="NZ_JAKVIN010000007.1"/>
</dbReference>
<accession>A0ABT0CQZ7</accession>
<evidence type="ECO:0008006" key="4">
    <source>
        <dbReference type="Google" id="ProtNLM"/>
    </source>
</evidence>
<keyword evidence="3" id="KW-1185">Reference proteome</keyword>
<evidence type="ECO:0000313" key="3">
    <source>
        <dbReference type="Proteomes" id="UP001201844"/>
    </source>
</evidence>
<gene>
    <name evidence="2" type="ORF">MKI86_17980</name>
</gene>
<reference evidence="2 3" key="1">
    <citation type="submission" date="2022-02" db="EMBL/GenBank/DDBJ databases">
        <title>Shinella B3.7 sp. nov., isolated from Sediment (Zhairuo Island).</title>
        <authorList>
            <person name="Chen G."/>
        </authorList>
    </citation>
    <scope>NUCLEOTIDE SEQUENCE [LARGE SCALE GENOMIC DNA]</scope>
    <source>
        <strain evidence="2 3">B3.7</strain>
        <plasmid evidence="2">unnamed</plasmid>
    </source>
</reference>
<keyword evidence="1" id="KW-0472">Membrane</keyword>
<feature type="transmembrane region" description="Helical" evidence="1">
    <location>
        <begin position="73"/>
        <end position="94"/>
    </location>
</feature>
<geneLocation type="plasmid" evidence="2">
    <name>unnamed</name>
</geneLocation>
<evidence type="ECO:0000256" key="1">
    <source>
        <dbReference type="SAM" id="Phobius"/>
    </source>
</evidence>